<dbReference type="AlphaFoldDB" id="A0A1G8JHH9"/>
<feature type="domain" description="Ketoreductase" evidence="4">
    <location>
        <begin position="6"/>
        <end position="189"/>
    </location>
</feature>
<evidence type="ECO:0000313" key="5">
    <source>
        <dbReference type="EMBL" id="SDI30513.1"/>
    </source>
</evidence>
<dbReference type="InterPro" id="IPR020904">
    <property type="entry name" value="Sc_DH/Rdtase_CS"/>
</dbReference>
<dbReference type="GO" id="GO:0016491">
    <property type="term" value="F:oxidoreductase activity"/>
    <property type="evidence" value="ECO:0007669"/>
    <property type="project" value="UniProtKB-KW"/>
</dbReference>
<evidence type="ECO:0000256" key="1">
    <source>
        <dbReference type="ARBA" id="ARBA00006484"/>
    </source>
</evidence>
<dbReference type="Pfam" id="PF00106">
    <property type="entry name" value="adh_short"/>
    <property type="match status" value="1"/>
</dbReference>
<dbReference type="SMART" id="SM00822">
    <property type="entry name" value="PKS_KR"/>
    <property type="match status" value="1"/>
</dbReference>
<proteinExistence type="inferred from homology"/>
<dbReference type="GeneID" id="91141263"/>
<reference evidence="6" key="1">
    <citation type="submission" date="2016-10" db="EMBL/GenBank/DDBJ databases">
        <authorList>
            <person name="Varghese N."/>
            <person name="Submissions S."/>
        </authorList>
    </citation>
    <scope>NUCLEOTIDE SEQUENCE [LARGE SCALE GENOMIC DNA]</scope>
    <source>
        <strain evidence="6">Gh-67</strain>
    </source>
</reference>
<accession>A0A1G8JHH9</accession>
<dbReference type="InterPro" id="IPR036291">
    <property type="entry name" value="NAD(P)-bd_dom_sf"/>
</dbReference>
<protein>
    <submittedName>
        <fullName evidence="5">Short-chain dehydrogenase</fullName>
    </submittedName>
</protein>
<dbReference type="PANTHER" id="PTHR44196">
    <property type="entry name" value="DEHYDROGENASE/REDUCTASE SDR FAMILY MEMBER 7B"/>
    <property type="match status" value="1"/>
</dbReference>
<dbReference type="RefSeq" id="WP_091174440.1">
    <property type="nucleotide sequence ID" value="NZ_FNCG01000018.1"/>
</dbReference>
<dbReference type="InterPro" id="IPR057326">
    <property type="entry name" value="KR_dom"/>
</dbReference>
<dbReference type="PRINTS" id="PR00080">
    <property type="entry name" value="SDRFAMILY"/>
</dbReference>
<dbReference type="STRING" id="551996.SAMN05192573_118111"/>
<dbReference type="Proteomes" id="UP000199705">
    <property type="component" value="Unassembled WGS sequence"/>
</dbReference>
<organism evidence="5 6">
    <name type="scientific">Mucilaginibacter gossypii</name>
    <dbReference type="NCBI Taxonomy" id="551996"/>
    <lineage>
        <taxon>Bacteria</taxon>
        <taxon>Pseudomonadati</taxon>
        <taxon>Bacteroidota</taxon>
        <taxon>Sphingobacteriia</taxon>
        <taxon>Sphingobacteriales</taxon>
        <taxon>Sphingobacteriaceae</taxon>
        <taxon>Mucilaginibacter</taxon>
    </lineage>
</organism>
<comment type="similarity">
    <text evidence="1 3">Belongs to the short-chain dehydrogenases/reductases (SDR) family.</text>
</comment>
<dbReference type="GO" id="GO:0016020">
    <property type="term" value="C:membrane"/>
    <property type="evidence" value="ECO:0007669"/>
    <property type="project" value="TreeGrafter"/>
</dbReference>
<evidence type="ECO:0000256" key="2">
    <source>
        <dbReference type="ARBA" id="ARBA00023002"/>
    </source>
</evidence>
<evidence type="ECO:0000256" key="3">
    <source>
        <dbReference type="RuleBase" id="RU000363"/>
    </source>
</evidence>
<dbReference type="PROSITE" id="PS00061">
    <property type="entry name" value="ADH_SHORT"/>
    <property type="match status" value="1"/>
</dbReference>
<dbReference type="SUPFAM" id="SSF51735">
    <property type="entry name" value="NAD(P)-binding Rossmann-fold domains"/>
    <property type="match status" value="1"/>
</dbReference>
<dbReference type="PIRSF" id="PIRSF000126">
    <property type="entry name" value="11-beta-HSD1"/>
    <property type="match status" value="1"/>
</dbReference>
<evidence type="ECO:0000259" key="4">
    <source>
        <dbReference type="SMART" id="SM00822"/>
    </source>
</evidence>
<evidence type="ECO:0000313" key="6">
    <source>
        <dbReference type="Proteomes" id="UP000199705"/>
    </source>
</evidence>
<sequence>MKLNDKIVIITGASSGIGKSLAYECAKRGANVVLAARQYVTLCQLTEQLEREYKIKALAIQCDVTNEDDCAQLIKQTLITFGKIDVLINNAGITMRALFKDVKVDVLKQVMDVNFWGMVNCIKYALPEITKTKGSIVGVSSIAGYKGLPGRSGYSASKFAMNGFLDSLRIENLKTGVHVLTACPGFTASNIRNTALNSEGKQQGESTLEEQKMMSSDEVAKHIVDGIENRVRTLTLTGQGKLTVALSKFIPAFLDKMVYKHFTKERDPLLR</sequence>
<dbReference type="PRINTS" id="PR00081">
    <property type="entry name" value="GDHRDH"/>
</dbReference>
<dbReference type="FunFam" id="3.40.50.720:FF:000084">
    <property type="entry name" value="Short-chain dehydrogenase reductase"/>
    <property type="match status" value="1"/>
</dbReference>
<dbReference type="EMBL" id="FNCG01000018">
    <property type="protein sequence ID" value="SDI30513.1"/>
    <property type="molecule type" value="Genomic_DNA"/>
</dbReference>
<gene>
    <name evidence="5" type="ORF">SAMN05192573_118111</name>
</gene>
<dbReference type="PANTHER" id="PTHR44196:SF1">
    <property type="entry name" value="DEHYDROGENASE_REDUCTASE SDR FAMILY MEMBER 7B"/>
    <property type="match status" value="1"/>
</dbReference>
<dbReference type="NCBIfam" id="NF004825">
    <property type="entry name" value="PRK06181.1"/>
    <property type="match status" value="1"/>
</dbReference>
<name>A0A1G8JHH9_9SPHI</name>
<dbReference type="Gene3D" id="3.40.50.720">
    <property type="entry name" value="NAD(P)-binding Rossmann-like Domain"/>
    <property type="match status" value="1"/>
</dbReference>
<keyword evidence="2" id="KW-0560">Oxidoreductase</keyword>
<keyword evidence="6" id="KW-1185">Reference proteome</keyword>
<dbReference type="InterPro" id="IPR002347">
    <property type="entry name" value="SDR_fam"/>
</dbReference>